<dbReference type="Proteomes" id="UP000476820">
    <property type="component" value="Unassembled WGS sequence"/>
</dbReference>
<organism evidence="1 4">
    <name type="scientific">Clostridium botulinum</name>
    <dbReference type="NCBI Taxonomy" id="1491"/>
    <lineage>
        <taxon>Bacteria</taxon>
        <taxon>Bacillati</taxon>
        <taxon>Bacillota</taxon>
        <taxon>Clostridia</taxon>
        <taxon>Eubacteriales</taxon>
        <taxon>Clostridiaceae</taxon>
        <taxon>Clostridium</taxon>
    </lineage>
</organism>
<reference evidence="3 4" key="1">
    <citation type="submission" date="2019-04" db="EMBL/GenBank/DDBJ databases">
        <title>Genome sequencing of Clostridium botulinum Groups I-IV and Clostridium butyricum.</title>
        <authorList>
            <person name="Brunt J."/>
            <person name="Van Vliet A.H.M."/>
            <person name="Stringer S.C."/>
            <person name="Carter A.T."/>
            <person name="Peck M.W."/>
        </authorList>
    </citation>
    <scope>NUCLEOTIDE SEQUENCE [LARGE SCALE GENOMIC DNA]</scope>
    <source>
        <strain evidence="1 4">1605</strain>
        <strain evidence="2 3">CB-K-33E</strain>
    </source>
</reference>
<comment type="caution">
    <text evidence="1">The sequence shown here is derived from an EMBL/GenBank/DDBJ whole genome shotgun (WGS) entry which is preliminary data.</text>
</comment>
<dbReference type="RefSeq" id="WP_053342000.1">
    <property type="nucleotide sequence ID" value="NZ_LFPA01000014.1"/>
</dbReference>
<name>A0A0M1LIY9_CLOBO</name>
<sequence>MDIYTIGHSNYSAERLIDMLKHYDIDTVVDIRGTPYSKYNIQFNKETIQRTLTQAGFIYIYMAEEFAANRGIKISYTGEGYSDFERVVNEPSFLKGVDRLKNGINKGYKIALLGAMQDPIRCHRSILVGRFLRDNGFNVKHILDDYSIGTQEDMEKNLLDKYFSNRDQLTIDSLLGNEFSEEEMLIESYRLANREIGFRVEGLDKPIKSVFKL</sequence>
<evidence type="ECO:0000313" key="3">
    <source>
        <dbReference type="Proteomes" id="UP000473681"/>
    </source>
</evidence>
<gene>
    <name evidence="1" type="ORF">FC774_06950</name>
    <name evidence="2" type="ORF">FDB51_13825</name>
</gene>
<dbReference type="EMBL" id="SWVK01000020">
    <property type="protein sequence ID" value="NFN36171.1"/>
    <property type="molecule type" value="Genomic_DNA"/>
</dbReference>
<evidence type="ECO:0000313" key="2">
    <source>
        <dbReference type="EMBL" id="NFN36171.1"/>
    </source>
</evidence>
<proteinExistence type="predicted"/>
<dbReference type="PANTHER" id="PTHR39337:SF1">
    <property type="entry name" value="BLR5642 PROTEIN"/>
    <property type="match status" value="1"/>
</dbReference>
<accession>A0A0M1LIY9</accession>
<dbReference type="Pfam" id="PF04343">
    <property type="entry name" value="DUF488"/>
    <property type="match status" value="1"/>
</dbReference>
<dbReference type="PIRSF" id="PIRSF024492">
    <property type="entry name" value="UCP024492"/>
    <property type="match status" value="1"/>
</dbReference>
<dbReference type="InterPro" id="IPR007438">
    <property type="entry name" value="DUF488"/>
</dbReference>
<dbReference type="InterPro" id="IPR014519">
    <property type="entry name" value="UCP024492"/>
</dbReference>
<dbReference type="AlphaFoldDB" id="A0A0M1LIY9"/>
<dbReference type="Proteomes" id="UP000473681">
    <property type="component" value="Unassembled WGS sequence"/>
</dbReference>
<dbReference type="PANTHER" id="PTHR39337">
    <property type="entry name" value="BLR5642 PROTEIN"/>
    <property type="match status" value="1"/>
</dbReference>
<protein>
    <submittedName>
        <fullName evidence="1">DUF488 domain-containing protein</fullName>
    </submittedName>
</protein>
<evidence type="ECO:0000313" key="1">
    <source>
        <dbReference type="EMBL" id="NFF87610.1"/>
    </source>
</evidence>
<dbReference type="OrthoDB" id="9789109at2"/>
<dbReference type="EMBL" id="SWOV01000014">
    <property type="protein sequence ID" value="NFF87610.1"/>
    <property type="molecule type" value="Genomic_DNA"/>
</dbReference>
<evidence type="ECO:0000313" key="4">
    <source>
        <dbReference type="Proteomes" id="UP000476820"/>
    </source>
</evidence>